<protein>
    <submittedName>
        <fullName evidence="2">DUF2085 domain-containing protein</fullName>
    </submittedName>
</protein>
<keyword evidence="1" id="KW-0472">Membrane</keyword>
<proteinExistence type="predicted"/>
<organism evidence="2 3">
    <name type="scientific">Polycladospora coralii</name>
    <dbReference type="NCBI Taxonomy" id="2771432"/>
    <lineage>
        <taxon>Bacteria</taxon>
        <taxon>Bacillati</taxon>
        <taxon>Bacillota</taxon>
        <taxon>Bacilli</taxon>
        <taxon>Bacillales</taxon>
        <taxon>Thermoactinomycetaceae</taxon>
        <taxon>Polycladospora</taxon>
    </lineage>
</organism>
<evidence type="ECO:0000256" key="1">
    <source>
        <dbReference type="SAM" id="Phobius"/>
    </source>
</evidence>
<gene>
    <name evidence="2" type="ORF">IC620_05465</name>
</gene>
<keyword evidence="1" id="KW-1133">Transmembrane helix</keyword>
<comment type="caution">
    <text evidence="2">The sequence shown here is derived from an EMBL/GenBank/DDBJ whole genome shotgun (WGS) entry which is preliminary data.</text>
</comment>
<dbReference type="RefSeq" id="WP_191141712.1">
    <property type="nucleotide sequence ID" value="NZ_JACXAH010000005.1"/>
</dbReference>
<keyword evidence="1" id="KW-0812">Transmembrane</keyword>
<dbReference type="InterPro" id="IPR019206">
    <property type="entry name" value="DUF2085_TM"/>
</dbReference>
<name>A0A926RWS0_9BACL</name>
<evidence type="ECO:0000313" key="2">
    <source>
        <dbReference type="EMBL" id="MBD1371806.1"/>
    </source>
</evidence>
<evidence type="ECO:0000313" key="3">
    <source>
        <dbReference type="Proteomes" id="UP000661691"/>
    </source>
</evidence>
<dbReference type="Pfam" id="PF09858">
    <property type="entry name" value="DUF2085"/>
    <property type="match status" value="1"/>
</dbReference>
<dbReference type="EMBL" id="JACXAH010000005">
    <property type="protein sequence ID" value="MBD1371806.1"/>
    <property type="molecule type" value="Genomic_DNA"/>
</dbReference>
<reference evidence="2" key="1">
    <citation type="submission" date="2020-09" db="EMBL/GenBank/DDBJ databases">
        <title>A novel bacterium of genus Hazenella, isolated from South China Sea.</title>
        <authorList>
            <person name="Huang H."/>
            <person name="Mo K."/>
            <person name="Hu Y."/>
        </authorList>
    </citation>
    <scope>NUCLEOTIDE SEQUENCE</scope>
    <source>
        <strain evidence="2">IB182357</strain>
    </source>
</reference>
<sequence>METLAHILKWVPCHRKAERSIQLRGQTFPLCARCMSILLGYVSIPVFVFIPNSFSWLWGVILQLPLLVDGFTQLWGWRESNNRLRVITGLLSGIGLSFIVVKSAYGLVEKWIGA</sequence>
<dbReference type="AlphaFoldDB" id="A0A926RWS0"/>
<dbReference type="Proteomes" id="UP000661691">
    <property type="component" value="Unassembled WGS sequence"/>
</dbReference>
<keyword evidence="3" id="KW-1185">Reference proteome</keyword>
<feature type="transmembrane region" description="Helical" evidence="1">
    <location>
        <begin position="87"/>
        <end position="108"/>
    </location>
</feature>
<accession>A0A926RWS0</accession>
<feature type="transmembrane region" description="Helical" evidence="1">
    <location>
        <begin position="30"/>
        <end position="50"/>
    </location>
</feature>